<feature type="signal peptide" evidence="1">
    <location>
        <begin position="1"/>
        <end position="37"/>
    </location>
</feature>
<evidence type="ECO:0000256" key="1">
    <source>
        <dbReference type="SAM" id="SignalP"/>
    </source>
</evidence>
<gene>
    <name evidence="2" type="ORF">A5679_00420</name>
</gene>
<dbReference type="Proteomes" id="UP000092207">
    <property type="component" value="Unassembled WGS sequence"/>
</dbReference>
<dbReference type="AlphaFoldDB" id="A0A1A2W7T8"/>
<evidence type="ECO:0008006" key="4">
    <source>
        <dbReference type="Google" id="ProtNLM"/>
    </source>
</evidence>
<keyword evidence="1" id="KW-0732">Signal</keyword>
<name>A0A1A2W7T8_MYCSC</name>
<accession>A0A1A2W7T8</accession>
<dbReference type="RefSeq" id="WP_067301704.1">
    <property type="nucleotide sequence ID" value="NZ_LZJY01000057.1"/>
</dbReference>
<evidence type="ECO:0000313" key="3">
    <source>
        <dbReference type="Proteomes" id="UP000092207"/>
    </source>
</evidence>
<organism evidence="2 3">
    <name type="scientific">Mycobacterium scrofulaceum</name>
    <dbReference type="NCBI Taxonomy" id="1783"/>
    <lineage>
        <taxon>Bacteria</taxon>
        <taxon>Bacillati</taxon>
        <taxon>Actinomycetota</taxon>
        <taxon>Actinomycetes</taxon>
        <taxon>Mycobacteriales</taxon>
        <taxon>Mycobacteriaceae</taxon>
        <taxon>Mycobacterium</taxon>
    </lineage>
</organism>
<sequence length="121" mass="12842">MSNECSKYRLRKVVTGALLSAGMAVAGLGLAAGTAQAERGPAPQVIGPVPLDNFTVPHDWCPGQPLPMPDVRWDMGVCHHWYWVPVGGMGNVGQFVWEGDAPRRPLGPPPCYGAPICLPGL</sequence>
<proteinExistence type="predicted"/>
<protein>
    <recommendedName>
        <fullName evidence="4">Secreted protein</fullName>
    </recommendedName>
</protein>
<evidence type="ECO:0000313" key="2">
    <source>
        <dbReference type="EMBL" id="OBI08946.1"/>
    </source>
</evidence>
<feature type="chain" id="PRO_5008316891" description="Secreted protein" evidence="1">
    <location>
        <begin position="38"/>
        <end position="121"/>
    </location>
</feature>
<dbReference type="EMBL" id="LZJY01000057">
    <property type="protein sequence ID" value="OBI08946.1"/>
    <property type="molecule type" value="Genomic_DNA"/>
</dbReference>
<reference evidence="2 3" key="1">
    <citation type="submission" date="2016-06" db="EMBL/GenBank/DDBJ databases">
        <authorList>
            <person name="Kjaerup R.B."/>
            <person name="Dalgaard T.S."/>
            <person name="Juul-Madsen H.R."/>
        </authorList>
    </citation>
    <scope>NUCLEOTIDE SEQUENCE [LARGE SCALE GENOMIC DNA]</scope>
    <source>
        <strain evidence="2 3">E2838</strain>
    </source>
</reference>
<comment type="caution">
    <text evidence="2">The sequence shown here is derived from an EMBL/GenBank/DDBJ whole genome shotgun (WGS) entry which is preliminary data.</text>
</comment>